<keyword evidence="1" id="KW-0812">Transmembrane</keyword>
<proteinExistence type="predicted"/>
<evidence type="ECO:0000313" key="2">
    <source>
        <dbReference type="EMBL" id="TDQ82619.1"/>
    </source>
</evidence>
<keyword evidence="3" id="KW-1185">Reference proteome</keyword>
<sequence>MNNYIKNILMLLVFAVTAFFAHYLILNGMELGDYWSRSEYSLLGLYTFGGVGSLLALVLIMLTNWAMPKNLGFVFLGIMTVKVIAGYIYVRKGLGVFENDFIEYNFLAVFFLFLFFDVFVAFQALNQGDSTVEKK</sequence>
<comment type="caution">
    <text evidence="2">The sequence shown here is derived from an EMBL/GenBank/DDBJ whole genome shotgun (WGS) entry which is preliminary data.</text>
</comment>
<keyword evidence="1" id="KW-1133">Transmembrane helix</keyword>
<name>A0A4R6WNI3_9SPHI</name>
<dbReference type="OrthoDB" id="1356182at2"/>
<keyword evidence="1" id="KW-0472">Membrane</keyword>
<feature type="transmembrane region" description="Helical" evidence="1">
    <location>
        <begin position="7"/>
        <end position="25"/>
    </location>
</feature>
<organism evidence="2 3">
    <name type="scientific">Sphingobacterium yanglingense</name>
    <dbReference type="NCBI Taxonomy" id="1437280"/>
    <lineage>
        <taxon>Bacteria</taxon>
        <taxon>Pseudomonadati</taxon>
        <taxon>Bacteroidota</taxon>
        <taxon>Sphingobacteriia</taxon>
        <taxon>Sphingobacteriales</taxon>
        <taxon>Sphingobacteriaceae</taxon>
        <taxon>Sphingobacterium</taxon>
    </lineage>
</organism>
<evidence type="ECO:0000313" key="3">
    <source>
        <dbReference type="Proteomes" id="UP000295292"/>
    </source>
</evidence>
<dbReference type="RefSeq" id="WP_133582618.1">
    <property type="nucleotide sequence ID" value="NZ_SNYV01000002.1"/>
</dbReference>
<protein>
    <submittedName>
        <fullName evidence="2">Uncharacterized protein</fullName>
    </submittedName>
</protein>
<dbReference type="Proteomes" id="UP000295292">
    <property type="component" value="Unassembled WGS sequence"/>
</dbReference>
<gene>
    <name evidence="2" type="ORF">CLV99_0194</name>
</gene>
<accession>A0A4R6WNI3</accession>
<dbReference type="AlphaFoldDB" id="A0A4R6WNI3"/>
<reference evidence="2 3" key="1">
    <citation type="submission" date="2019-03" db="EMBL/GenBank/DDBJ databases">
        <title>Genomic Encyclopedia of Archaeal and Bacterial Type Strains, Phase II (KMG-II): from individual species to whole genera.</title>
        <authorList>
            <person name="Goeker M."/>
        </authorList>
    </citation>
    <scope>NUCLEOTIDE SEQUENCE [LARGE SCALE GENOMIC DNA]</scope>
    <source>
        <strain evidence="2 3">DSM 28353</strain>
    </source>
</reference>
<dbReference type="EMBL" id="SNYV01000002">
    <property type="protein sequence ID" value="TDQ82619.1"/>
    <property type="molecule type" value="Genomic_DNA"/>
</dbReference>
<feature type="transmembrane region" description="Helical" evidence="1">
    <location>
        <begin position="102"/>
        <end position="125"/>
    </location>
</feature>
<feature type="transmembrane region" description="Helical" evidence="1">
    <location>
        <begin position="45"/>
        <end position="64"/>
    </location>
</feature>
<evidence type="ECO:0000256" key="1">
    <source>
        <dbReference type="SAM" id="Phobius"/>
    </source>
</evidence>
<feature type="transmembrane region" description="Helical" evidence="1">
    <location>
        <begin position="71"/>
        <end position="90"/>
    </location>
</feature>